<evidence type="ECO:0000313" key="10">
    <source>
        <dbReference type="Proteomes" id="UP000266720"/>
    </source>
</evidence>
<keyword evidence="4" id="KW-0479">Metal-binding</keyword>
<evidence type="ECO:0000313" key="9">
    <source>
        <dbReference type="EMBL" id="AJB41509.1"/>
    </source>
</evidence>
<organism evidence="9 10">
    <name type="scientific">Thermofilum adornatum 1505</name>
    <dbReference type="NCBI Taxonomy" id="697581"/>
    <lineage>
        <taxon>Archaea</taxon>
        <taxon>Thermoproteota</taxon>
        <taxon>Thermoprotei</taxon>
        <taxon>Thermofilales</taxon>
        <taxon>Thermofilaceae</taxon>
        <taxon>Thermofilum</taxon>
    </lineage>
</organism>
<dbReference type="SUPFAM" id="SSF81343">
    <property type="entry name" value="Fumarate reductase respiratory complex transmembrane subunits"/>
    <property type="match status" value="1"/>
</dbReference>
<keyword evidence="7 8" id="KW-0472">Membrane</keyword>
<evidence type="ECO:0000256" key="1">
    <source>
        <dbReference type="ARBA" id="ARBA00004370"/>
    </source>
</evidence>
<dbReference type="RefSeq" id="WP_052886578.1">
    <property type="nucleotide sequence ID" value="NZ_CP007493.1"/>
</dbReference>
<gene>
    <name evidence="9" type="ORF">TCARB_0437</name>
</gene>
<dbReference type="InterPro" id="IPR034804">
    <property type="entry name" value="SQR/QFR_C/D"/>
</dbReference>
<dbReference type="GO" id="GO:0016020">
    <property type="term" value="C:membrane"/>
    <property type="evidence" value="ECO:0007669"/>
    <property type="project" value="UniProtKB-SubCell"/>
</dbReference>
<accession>A0A3G1A4N3</accession>
<dbReference type="GeneID" id="25405894"/>
<dbReference type="KEGG" id="tcb:TCARB_0437"/>
<evidence type="ECO:0000256" key="7">
    <source>
        <dbReference type="ARBA" id="ARBA00023136"/>
    </source>
</evidence>
<keyword evidence="6" id="KW-0408">Iron</keyword>
<dbReference type="Gene3D" id="1.20.1300.10">
    <property type="entry name" value="Fumarate reductase/succinate dehydrogenase, transmembrane subunit"/>
    <property type="match status" value="1"/>
</dbReference>
<dbReference type="STRING" id="697581.TCARB_0437"/>
<dbReference type="InterPro" id="IPR000701">
    <property type="entry name" value="SuccDH_FuR_B_TM-su"/>
</dbReference>
<sequence>MSSRSRSGKAWLLQAVTGAILTLAALAHIYRVHLTGSAHGIPTYEEVISALKNPLVMAGEIVLAAAATYHALYGLHMVLVEAQLLREDVSKKIMLVIGIIIMTWLIGFNVIILLK</sequence>
<dbReference type="Pfam" id="PF01127">
    <property type="entry name" value="Sdh_cyt"/>
    <property type="match status" value="1"/>
</dbReference>
<dbReference type="EMBL" id="CP007493">
    <property type="protein sequence ID" value="AJB41509.1"/>
    <property type="molecule type" value="Genomic_DNA"/>
</dbReference>
<keyword evidence="3 8" id="KW-0812">Transmembrane</keyword>
<evidence type="ECO:0000256" key="6">
    <source>
        <dbReference type="ARBA" id="ARBA00023004"/>
    </source>
</evidence>
<name>A0A3G1A4N3_9CREN</name>
<evidence type="ECO:0000256" key="5">
    <source>
        <dbReference type="ARBA" id="ARBA00022989"/>
    </source>
</evidence>
<feature type="transmembrane region" description="Helical" evidence="8">
    <location>
        <begin position="93"/>
        <end position="114"/>
    </location>
</feature>
<protein>
    <submittedName>
        <fullName evidence="9">Succinate dehydrogenase subunit D</fullName>
    </submittedName>
</protein>
<evidence type="ECO:0000256" key="2">
    <source>
        <dbReference type="ARBA" id="ARBA00022617"/>
    </source>
</evidence>
<reference evidence="10" key="1">
    <citation type="book" date="2010" name="EXTREMOPHILES" publisher="0:0-0">
        <title>Complete genome sequences of ten hyperthermophilic archaea reveal their metabolic capabilities and possible ecological roles.</title>
        <editorList>
            <person name="?"/>
        </editorList>
        <authorList>
            <person name="Ravin N.V."/>
            <person name="Mardanov A.V."/>
            <person name="Bonch-Osmolovskaya E.A."/>
            <person name="Skryabin K.G."/>
        </authorList>
    </citation>
    <scope>NUCLEOTIDE SEQUENCE [LARGE SCALE GENOMIC DNA]</scope>
    <source>
        <strain evidence="10">1505</strain>
    </source>
</reference>
<evidence type="ECO:0000256" key="8">
    <source>
        <dbReference type="SAM" id="Phobius"/>
    </source>
</evidence>
<dbReference type="Proteomes" id="UP000266720">
    <property type="component" value="Chromosome"/>
</dbReference>
<evidence type="ECO:0000256" key="3">
    <source>
        <dbReference type="ARBA" id="ARBA00022692"/>
    </source>
</evidence>
<comment type="subcellular location">
    <subcellularLocation>
        <location evidence="1">Membrane</location>
    </subcellularLocation>
</comment>
<dbReference type="GO" id="GO:0046872">
    <property type="term" value="F:metal ion binding"/>
    <property type="evidence" value="ECO:0007669"/>
    <property type="project" value="UniProtKB-KW"/>
</dbReference>
<dbReference type="AlphaFoldDB" id="A0A3G1A4N3"/>
<keyword evidence="2" id="KW-0349">Heme</keyword>
<proteinExistence type="predicted"/>
<feature type="transmembrane region" description="Helical" evidence="8">
    <location>
        <begin position="51"/>
        <end position="72"/>
    </location>
</feature>
<evidence type="ECO:0000256" key="4">
    <source>
        <dbReference type="ARBA" id="ARBA00022723"/>
    </source>
</evidence>
<keyword evidence="5 8" id="KW-1133">Transmembrane helix</keyword>